<reference evidence="1" key="1">
    <citation type="journal article" date="2020" name="Nature">
        <title>Giant virus diversity and host interactions through global metagenomics.</title>
        <authorList>
            <person name="Schulz F."/>
            <person name="Roux S."/>
            <person name="Paez-Espino D."/>
            <person name="Jungbluth S."/>
            <person name="Walsh D.A."/>
            <person name="Denef V.J."/>
            <person name="McMahon K.D."/>
            <person name="Konstantinidis K.T."/>
            <person name="Eloe-Fadrosh E.A."/>
            <person name="Kyrpides N.C."/>
            <person name="Woyke T."/>
        </authorList>
    </citation>
    <scope>NUCLEOTIDE SEQUENCE</scope>
    <source>
        <strain evidence="1">GVMAG-M-3300023184-165</strain>
    </source>
</reference>
<dbReference type="AlphaFoldDB" id="A0A6C0HPX3"/>
<sequence length="143" mass="16763">MYNSQFISTYSYYDSNLRNKFHSGDNINLDDVKEFEELSEIIYQADLLRAFGFTVEDLEAKIELEVNAKLIHELYSQINVHSSFAECIEKAKNKHLCEDLEFGFIALFSYDYFFLTHKCICEYLTNGNIAEKSIENLKRALQQ</sequence>
<organism evidence="1">
    <name type="scientific">viral metagenome</name>
    <dbReference type="NCBI Taxonomy" id="1070528"/>
    <lineage>
        <taxon>unclassified sequences</taxon>
        <taxon>metagenomes</taxon>
        <taxon>organismal metagenomes</taxon>
    </lineage>
</organism>
<dbReference type="EMBL" id="MN740003">
    <property type="protein sequence ID" value="QHT82758.1"/>
    <property type="molecule type" value="Genomic_DNA"/>
</dbReference>
<evidence type="ECO:0000313" key="1">
    <source>
        <dbReference type="EMBL" id="QHT82758.1"/>
    </source>
</evidence>
<protein>
    <submittedName>
        <fullName evidence="1">Uncharacterized protein</fullName>
    </submittedName>
</protein>
<proteinExistence type="predicted"/>
<name>A0A6C0HPX3_9ZZZZ</name>
<accession>A0A6C0HPX3</accession>